<feature type="non-terminal residue" evidence="2">
    <location>
        <position position="150"/>
    </location>
</feature>
<accession>A0A699QZ07</accession>
<feature type="compositionally biased region" description="Polar residues" evidence="1">
    <location>
        <begin position="1"/>
        <end position="19"/>
    </location>
</feature>
<organism evidence="2">
    <name type="scientific">Tanacetum cinerariifolium</name>
    <name type="common">Dalmatian daisy</name>
    <name type="synonym">Chrysanthemum cinerariifolium</name>
    <dbReference type="NCBI Taxonomy" id="118510"/>
    <lineage>
        <taxon>Eukaryota</taxon>
        <taxon>Viridiplantae</taxon>
        <taxon>Streptophyta</taxon>
        <taxon>Embryophyta</taxon>
        <taxon>Tracheophyta</taxon>
        <taxon>Spermatophyta</taxon>
        <taxon>Magnoliopsida</taxon>
        <taxon>eudicotyledons</taxon>
        <taxon>Gunneridae</taxon>
        <taxon>Pentapetalae</taxon>
        <taxon>asterids</taxon>
        <taxon>campanulids</taxon>
        <taxon>Asterales</taxon>
        <taxon>Asteraceae</taxon>
        <taxon>Asteroideae</taxon>
        <taxon>Anthemideae</taxon>
        <taxon>Anthemidinae</taxon>
        <taxon>Tanacetum</taxon>
    </lineage>
</organism>
<gene>
    <name evidence="2" type="ORF">Tci_846879</name>
</gene>
<evidence type="ECO:0000313" key="2">
    <source>
        <dbReference type="EMBL" id="GFC74909.1"/>
    </source>
</evidence>
<name>A0A699QZ07_TANCI</name>
<comment type="caution">
    <text evidence="2">The sequence shown here is derived from an EMBL/GenBank/DDBJ whole genome shotgun (WGS) entry which is preliminary data.</text>
</comment>
<proteinExistence type="predicted"/>
<dbReference type="EMBL" id="BKCJ011049346">
    <property type="protein sequence ID" value="GFC74909.1"/>
    <property type="molecule type" value="Genomic_DNA"/>
</dbReference>
<sequence>MTPATISSGLVPNPTSSTPFGPPSRTDWDLLFQPLFDELLTPPPSVDHPAPEVIAPIAEVVAPELAASTDSPSSTTVDQDTPSLNDNHDLHVAHMNNDPFFGIPIPKVSSDQSSSTDTNHTVVHLDHQIPEPNRKWTKDHPLENIIDELA</sequence>
<evidence type="ECO:0008006" key="3">
    <source>
        <dbReference type="Google" id="ProtNLM"/>
    </source>
</evidence>
<protein>
    <recommendedName>
        <fullName evidence="3">Integrase, catalytic region, zinc finger, CCHC-type, peptidase aspartic, catalytic</fullName>
    </recommendedName>
</protein>
<feature type="region of interest" description="Disordered" evidence="1">
    <location>
        <begin position="65"/>
        <end position="92"/>
    </location>
</feature>
<evidence type="ECO:0000256" key="1">
    <source>
        <dbReference type="SAM" id="MobiDB-lite"/>
    </source>
</evidence>
<feature type="region of interest" description="Disordered" evidence="1">
    <location>
        <begin position="1"/>
        <end position="26"/>
    </location>
</feature>
<dbReference type="AlphaFoldDB" id="A0A699QZ07"/>
<reference evidence="2" key="1">
    <citation type="journal article" date="2019" name="Sci. Rep.">
        <title>Draft genome of Tanacetum cinerariifolium, the natural source of mosquito coil.</title>
        <authorList>
            <person name="Yamashiro T."/>
            <person name="Shiraishi A."/>
            <person name="Satake H."/>
            <person name="Nakayama K."/>
        </authorList>
    </citation>
    <scope>NUCLEOTIDE SEQUENCE</scope>
</reference>
<feature type="compositionally biased region" description="Polar residues" evidence="1">
    <location>
        <begin position="68"/>
        <end position="85"/>
    </location>
</feature>